<dbReference type="Gene3D" id="3.30.730.10">
    <property type="entry name" value="AP2/ERF domain"/>
    <property type="match status" value="1"/>
</dbReference>
<feature type="region of interest" description="Disordered" evidence="7">
    <location>
        <begin position="292"/>
        <end position="311"/>
    </location>
</feature>
<dbReference type="SUPFAM" id="SSF54171">
    <property type="entry name" value="DNA-binding domain"/>
    <property type="match status" value="1"/>
</dbReference>
<evidence type="ECO:0000256" key="1">
    <source>
        <dbReference type="ARBA" id="ARBA00004123"/>
    </source>
</evidence>
<dbReference type="PROSITE" id="PS51032">
    <property type="entry name" value="AP2_ERF"/>
    <property type="match status" value="1"/>
</dbReference>
<evidence type="ECO:0000259" key="9">
    <source>
        <dbReference type="PROSITE" id="PS51032"/>
    </source>
</evidence>
<evidence type="ECO:0000256" key="4">
    <source>
        <dbReference type="ARBA" id="ARBA00023125"/>
    </source>
</evidence>
<proteinExistence type="predicted"/>
<dbReference type="GO" id="GO:0006952">
    <property type="term" value="P:defense response"/>
    <property type="evidence" value="ECO:0007669"/>
    <property type="project" value="UniProtKB-KW"/>
</dbReference>
<dbReference type="Pfam" id="PF00847">
    <property type="entry name" value="AP2"/>
    <property type="match status" value="1"/>
</dbReference>
<sequence>FFSLYIFFSFSIVVTFLPLHLCVLKVANSSREDFYAQKRVGVENEAFDSENGSYFTDWLNSLDFSGVDREQEMAAMVSALARVLAGDVAADGGSCSSSSPCGKRARDEDTQYCYENYTDFAIGSSSNLGPSSSLAYLHLTINSSQIKPTIITSPNSIYTYTPTHPQEAANVSSRRNRKYRGVRQRPWGKWAAEIRDPHKAARVWLGTFDSPEAAARAYDEAALHYRGNKAKLNFPENVRLLHSNDRGQFGNFGFQGQFGNFDLGRTGPELMMGYDTPGLQSYAPANDAYRVDFPAAEPPPEMDVRRAGRRD</sequence>
<comment type="caution">
    <text evidence="10">The sequence shown here is derived from an EMBL/GenBank/DDBJ whole genome shotgun (WGS) entry which is preliminary data.</text>
</comment>
<dbReference type="PANTHER" id="PTHR31190:SF473">
    <property type="entry name" value="OS05G0437100 PROTEIN"/>
    <property type="match status" value="1"/>
</dbReference>
<reference evidence="11" key="1">
    <citation type="journal article" date="2019" name="Curr. Biol.">
        <title>Genome Sequence of Striga asiatica Provides Insight into the Evolution of Plant Parasitism.</title>
        <authorList>
            <person name="Yoshida S."/>
            <person name="Kim S."/>
            <person name="Wafula E.K."/>
            <person name="Tanskanen J."/>
            <person name="Kim Y.M."/>
            <person name="Honaas L."/>
            <person name="Yang Z."/>
            <person name="Spallek T."/>
            <person name="Conn C.E."/>
            <person name="Ichihashi Y."/>
            <person name="Cheong K."/>
            <person name="Cui S."/>
            <person name="Der J.P."/>
            <person name="Gundlach H."/>
            <person name="Jiao Y."/>
            <person name="Hori C."/>
            <person name="Ishida J.K."/>
            <person name="Kasahara H."/>
            <person name="Kiba T."/>
            <person name="Kim M.S."/>
            <person name="Koo N."/>
            <person name="Laohavisit A."/>
            <person name="Lee Y.H."/>
            <person name="Lumba S."/>
            <person name="McCourt P."/>
            <person name="Mortimer J.C."/>
            <person name="Mutuku J.M."/>
            <person name="Nomura T."/>
            <person name="Sasaki-Sekimoto Y."/>
            <person name="Seto Y."/>
            <person name="Wang Y."/>
            <person name="Wakatake T."/>
            <person name="Sakakibara H."/>
            <person name="Demura T."/>
            <person name="Yamaguchi S."/>
            <person name="Yoneyama K."/>
            <person name="Manabe R.I."/>
            <person name="Nelson D.C."/>
            <person name="Schulman A.H."/>
            <person name="Timko M.P."/>
            <person name="dePamphilis C.W."/>
            <person name="Choi D."/>
            <person name="Shirasu K."/>
        </authorList>
    </citation>
    <scope>NUCLEOTIDE SEQUENCE [LARGE SCALE GENOMIC DNA]</scope>
    <source>
        <strain evidence="11">cv. UVA1</strain>
    </source>
</reference>
<feature type="compositionally biased region" description="Basic and acidic residues" evidence="7">
    <location>
        <begin position="302"/>
        <end position="311"/>
    </location>
</feature>
<feature type="signal peptide" evidence="8">
    <location>
        <begin position="1"/>
        <end position="29"/>
    </location>
</feature>
<evidence type="ECO:0000256" key="6">
    <source>
        <dbReference type="ARBA" id="ARBA00023242"/>
    </source>
</evidence>
<feature type="non-terminal residue" evidence="10">
    <location>
        <position position="1"/>
    </location>
</feature>
<evidence type="ECO:0000256" key="5">
    <source>
        <dbReference type="ARBA" id="ARBA00023163"/>
    </source>
</evidence>
<dbReference type="Proteomes" id="UP000325081">
    <property type="component" value="Unassembled WGS sequence"/>
</dbReference>
<feature type="chain" id="PRO_5022743819" evidence="8">
    <location>
        <begin position="30"/>
        <end position="311"/>
    </location>
</feature>
<name>A0A5A7QVQ8_STRAF</name>
<dbReference type="OrthoDB" id="1925932at2759"/>
<dbReference type="InterPro" id="IPR001471">
    <property type="entry name" value="AP2/ERF_dom"/>
</dbReference>
<keyword evidence="4" id="KW-0238">DNA-binding</keyword>
<keyword evidence="8" id="KW-0732">Signal</keyword>
<evidence type="ECO:0000313" key="11">
    <source>
        <dbReference type="Proteomes" id="UP000325081"/>
    </source>
</evidence>
<keyword evidence="11" id="KW-1185">Reference proteome</keyword>
<evidence type="ECO:0000256" key="2">
    <source>
        <dbReference type="ARBA" id="ARBA00022821"/>
    </source>
</evidence>
<keyword evidence="3" id="KW-0805">Transcription regulation</keyword>
<feature type="domain" description="AP2/ERF" evidence="9">
    <location>
        <begin position="178"/>
        <end position="235"/>
    </location>
</feature>
<comment type="subcellular location">
    <subcellularLocation>
        <location evidence="1">Nucleus</location>
    </subcellularLocation>
</comment>
<dbReference type="PRINTS" id="PR00367">
    <property type="entry name" value="ETHRSPELEMNT"/>
</dbReference>
<protein>
    <submittedName>
        <fullName evidence="10">Ethylene-responsive transcription factor ERF110</fullName>
    </submittedName>
</protein>
<evidence type="ECO:0000256" key="7">
    <source>
        <dbReference type="SAM" id="MobiDB-lite"/>
    </source>
</evidence>
<evidence type="ECO:0000256" key="8">
    <source>
        <dbReference type="SAM" id="SignalP"/>
    </source>
</evidence>
<keyword evidence="6" id="KW-0539">Nucleus</keyword>
<dbReference type="InterPro" id="IPR016177">
    <property type="entry name" value="DNA-bd_dom_sf"/>
</dbReference>
<gene>
    <name evidence="10" type="ORF">STAS_26210</name>
</gene>
<dbReference type="FunFam" id="3.30.730.10:FF:000001">
    <property type="entry name" value="Ethylene-responsive transcription factor 2"/>
    <property type="match status" value="1"/>
</dbReference>
<dbReference type="InterPro" id="IPR044808">
    <property type="entry name" value="ERF_plant"/>
</dbReference>
<accession>A0A5A7QVQ8</accession>
<organism evidence="10 11">
    <name type="scientific">Striga asiatica</name>
    <name type="common">Asiatic witchweed</name>
    <name type="synonym">Buchnera asiatica</name>
    <dbReference type="NCBI Taxonomy" id="4170"/>
    <lineage>
        <taxon>Eukaryota</taxon>
        <taxon>Viridiplantae</taxon>
        <taxon>Streptophyta</taxon>
        <taxon>Embryophyta</taxon>
        <taxon>Tracheophyta</taxon>
        <taxon>Spermatophyta</taxon>
        <taxon>Magnoliopsida</taxon>
        <taxon>eudicotyledons</taxon>
        <taxon>Gunneridae</taxon>
        <taxon>Pentapetalae</taxon>
        <taxon>asterids</taxon>
        <taxon>lamiids</taxon>
        <taxon>Lamiales</taxon>
        <taxon>Orobanchaceae</taxon>
        <taxon>Buchnereae</taxon>
        <taxon>Striga</taxon>
    </lineage>
</organism>
<evidence type="ECO:0000256" key="3">
    <source>
        <dbReference type="ARBA" id="ARBA00023015"/>
    </source>
</evidence>
<dbReference type="EMBL" id="BKCP01008404">
    <property type="protein sequence ID" value="GER48998.1"/>
    <property type="molecule type" value="Genomic_DNA"/>
</dbReference>
<dbReference type="SMART" id="SM00380">
    <property type="entry name" value="AP2"/>
    <property type="match status" value="1"/>
</dbReference>
<dbReference type="InterPro" id="IPR036955">
    <property type="entry name" value="AP2/ERF_dom_sf"/>
</dbReference>
<dbReference type="GO" id="GO:0009873">
    <property type="term" value="P:ethylene-activated signaling pathway"/>
    <property type="evidence" value="ECO:0007669"/>
    <property type="project" value="InterPro"/>
</dbReference>
<keyword evidence="2" id="KW-0611">Plant defense</keyword>
<dbReference type="GO" id="GO:0003700">
    <property type="term" value="F:DNA-binding transcription factor activity"/>
    <property type="evidence" value="ECO:0007669"/>
    <property type="project" value="InterPro"/>
</dbReference>
<dbReference type="GO" id="GO:0005634">
    <property type="term" value="C:nucleus"/>
    <property type="evidence" value="ECO:0007669"/>
    <property type="project" value="UniProtKB-SubCell"/>
</dbReference>
<keyword evidence="5" id="KW-0804">Transcription</keyword>
<dbReference type="CDD" id="cd00018">
    <property type="entry name" value="AP2"/>
    <property type="match status" value="1"/>
</dbReference>
<dbReference type="GO" id="GO:0003677">
    <property type="term" value="F:DNA binding"/>
    <property type="evidence" value="ECO:0007669"/>
    <property type="project" value="UniProtKB-KW"/>
</dbReference>
<dbReference type="AlphaFoldDB" id="A0A5A7QVQ8"/>
<dbReference type="PANTHER" id="PTHR31190">
    <property type="entry name" value="DNA-BINDING DOMAIN"/>
    <property type="match status" value="1"/>
</dbReference>
<evidence type="ECO:0000313" key="10">
    <source>
        <dbReference type="EMBL" id="GER48998.1"/>
    </source>
</evidence>